<dbReference type="KEGG" id="mbd:MEBOL_001029"/>
<dbReference type="EMBL" id="CP022163">
    <property type="protein sequence ID" value="ATB27585.1"/>
    <property type="molecule type" value="Genomic_DNA"/>
</dbReference>
<dbReference type="Proteomes" id="UP000217289">
    <property type="component" value="Chromosome"/>
</dbReference>
<keyword evidence="1" id="KW-0472">Membrane</keyword>
<evidence type="ECO:0000256" key="1">
    <source>
        <dbReference type="SAM" id="Phobius"/>
    </source>
</evidence>
<evidence type="ECO:0000259" key="2">
    <source>
        <dbReference type="Pfam" id="PF14378"/>
    </source>
</evidence>
<dbReference type="InterPro" id="IPR036938">
    <property type="entry name" value="PAP2/HPO_sf"/>
</dbReference>
<feature type="transmembrane region" description="Helical" evidence="1">
    <location>
        <begin position="89"/>
        <end position="107"/>
    </location>
</feature>
<dbReference type="Gene3D" id="1.20.144.10">
    <property type="entry name" value="Phosphatidic acid phosphatase type 2/haloperoxidase"/>
    <property type="match status" value="1"/>
</dbReference>
<dbReference type="GO" id="GO:0016020">
    <property type="term" value="C:membrane"/>
    <property type="evidence" value="ECO:0007669"/>
    <property type="project" value="UniProtKB-SubCell"/>
</dbReference>
<evidence type="ECO:0000313" key="3">
    <source>
        <dbReference type="EMBL" id="ATB27585.1"/>
    </source>
</evidence>
<keyword evidence="4" id="KW-1185">Reference proteome</keyword>
<sequence>MRVMAWLYRLNGHFAGRLLTTGVAIAATFQPYFWINDTLPPRFDFLTSLDTAIPFLPWTYALYSSFFALLLGAAWLLDGHEYLRMLGAVLLANAVCYLGFILFTAHYPRPPLDSIPPGFWREQFRRMHASDNAGNTFPSIHVATTMLGALRLRHHRGGALWMLWAVLISLSTLTVKQHFLVDVLGGLAVAWGVHAVWFRRKASAPARLEPAPPVEVRP</sequence>
<name>A0A250I741_9BACT</name>
<keyword evidence="1" id="KW-0812">Transmembrane</keyword>
<accession>A0A250I741</accession>
<dbReference type="Pfam" id="PF14378">
    <property type="entry name" value="PAP2_3"/>
    <property type="match status" value="1"/>
</dbReference>
<feature type="transmembrane region" description="Helical" evidence="1">
    <location>
        <begin position="55"/>
        <end position="77"/>
    </location>
</feature>
<gene>
    <name evidence="3" type="ORF">MEBOL_001029</name>
</gene>
<feature type="transmembrane region" description="Helical" evidence="1">
    <location>
        <begin position="133"/>
        <end position="150"/>
    </location>
</feature>
<evidence type="ECO:0000313" key="4">
    <source>
        <dbReference type="Proteomes" id="UP000217289"/>
    </source>
</evidence>
<feature type="transmembrane region" description="Helical" evidence="1">
    <location>
        <begin position="179"/>
        <end position="198"/>
    </location>
</feature>
<feature type="domain" description="Inositolphosphotransferase Aur1/Ipt1" evidence="2">
    <location>
        <begin position="54"/>
        <end position="195"/>
    </location>
</feature>
<dbReference type="SUPFAM" id="SSF48317">
    <property type="entry name" value="Acid phosphatase/Vanadium-dependent haloperoxidase"/>
    <property type="match status" value="1"/>
</dbReference>
<dbReference type="AlphaFoldDB" id="A0A250I741"/>
<organism evidence="3 4">
    <name type="scientific">Melittangium boletus DSM 14713</name>
    <dbReference type="NCBI Taxonomy" id="1294270"/>
    <lineage>
        <taxon>Bacteria</taxon>
        <taxon>Pseudomonadati</taxon>
        <taxon>Myxococcota</taxon>
        <taxon>Myxococcia</taxon>
        <taxon>Myxococcales</taxon>
        <taxon>Cystobacterineae</taxon>
        <taxon>Archangiaceae</taxon>
        <taxon>Melittangium</taxon>
    </lineage>
</organism>
<dbReference type="InterPro" id="IPR026841">
    <property type="entry name" value="Aur1/Ipt1"/>
</dbReference>
<feature type="transmembrane region" description="Helical" evidence="1">
    <location>
        <begin position="157"/>
        <end position="173"/>
    </location>
</feature>
<protein>
    <recommendedName>
        <fullName evidence="2">Inositolphosphotransferase Aur1/Ipt1 domain-containing protein</fullName>
    </recommendedName>
</protein>
<keyword evidence="1" id="KW-1133">Transmembrane helix</keyword>
<reference evidence="3 4" key="1">
    <citation type="submission" date="2017-06" db="EMBL/GenBank/DDBJ databases">
        <authorList>
            <person name="Kim H.J."/>
            <person name="Triplett B.A."/>
        </authorList>
    </citation>
    <scope>NUCLEOTIDE SEQUENCE [LARGE SCALE GENOMIC DNA]</scope>
    <source>
        <strain evidence="3 4">DSM 14713</strain>
    </source>
</reference>
<proteinExistence type="predicted"/>
<feature type="transmembrane region" description="Helical" evidence="1">
    <location>
        <begin position="12"/>
        <end position="35"/>
    </location>
</feature>